<evidence type="ECO:0000313" key="2">
    <source>
        <dbReference type="Proteomes" id="UP000823485"/>
    </source>
</evidence>
<proteinExistence type="predicted"/>
<organism evidence="1 2">
    <name type="scientific">Siminovitchia thermophila</name>
    <dbReference type="NCBI Taxonomy" id="1245522"/>
    <lineage>
        <taxon>Bacteria</taxon>
        <taxon>Bacillati</taxon>
        <taxon>Bacillota</taxon>
        <taxon>Bacilli</taxon>
        <taxon>Bacillales</taxon>
        <taxon>Bacillaceae</taxon>
        <taxon>Siminovitchia</taxon>
    </lineage>
</organism>
<keyword evidence="2" id="KW-1185">Reference proteome</keyword>
<reference evidence="1 2" key="1">
    <citation type="submission" date="2021-01" db="EMBL/GenBank/DDBJ databases">
        <title>Genomic Encyclopedia of Type Strains, Phase IV (KMG-IV): sequencing the most valuable type-strain genomes for metagenomic binning, comparative biology and taxonomic classification.</title>
        <authorList>
            <person name="Goeker M."/>
        </authorList>
    </citation>
    <scope>NUCLEOTIDE SEQUENCE [LARGE SCALE GENOMIC DNA]</scope>
    <source>
        <strain evidence="1 2">DSM 105453</strain>
    </source>
</reference>
<protein>
    <submittedName>
        <fullName evidence="1">Effector-binding domain-containing protein</fullName>
    </submittedName>
</protein>
<gene>
    <name evidence="1" type="ORF">JOC94_002949</name>
</gene>
<dbReference type="RefSeq" id="WP_077113655.1">
    <property type="nucleotide sequence ID" value="NZ_JAFBFH010000020.1"/>
</dbReference>
<dbReference type="Proteomes" id="UP000823485">
    <property type="component" value="Unassembled WGS sequence"/>
</dbReference>
<evidence type="ECO:0000313" key="1">
    <source>
        <dbReference type="EMBL" id="MBM7715938.1"/>
    </source>
</evidence>
<dbReference type="EMBL" id="JAFBFH010000020">
    <property type="protein sequence ID" value="MBM7715938.1"/>
    <property type="molecule type" value="Genomic_DNA"/>
</dbReference>
<name>A0ABS2R8G8_9BACI</name>
<sequence length="265" mass="31308">MEHKKLMKEAARYKKWFERYSLNPFAYDINGRKYHYVIYHGNKTSDFKGHAIISLDGGPKSEYREAVFPLKLMSLAAHNVFEVVGPRSKVLPEYFKGIIDAVETHFADDPTMREGNQLFKESMDLQVRFKGSYDEYESYYDHHILVKRQITDQDIDYTLTVLAKLDLLQFRQGLILEKLDNQFSEFFQKIMKEKKVFSTESRQFIKGMQSSKDSFEQGMAEFTYERDIMHLSEEEQIEIKKERIIKNAEKLIQDREKLLRGPAAL</sequence>
<accession>A0ABS2R8G8</accession>
<comment type="caution">
    <text evidence="1">The sequence shown here is derived from an EMBL/GenBank/DDBJ whole genome shotgun (WGS) entry which is preliminary data.</text>
</comment>